<dbReference type="EMBL" id="JAVLET010000001">
    <property type="protein sequence ID" value="KAL0476053.1"/>
    <property type="molecule type" value="Genomic_DNA"/>
</dbReference>
<feature type="domain" description="CCHC-type" evidence="3">
    <location>
        <begin position="313"/>
        <end position="328"/>
    </location>
</feature>
<evidence type="ECO:0000313" key="5">
    <source>
        <dbReference type="Proteomes" id="UP001451303"/>
    </source>
</evidence>
<feature type="domain" description="CCHC-type" evidence="3">
    <location>
        <begin position="91"/>
        <end position="104"/>
    </location>
</feature>
<feature type="domain" description="CCHC-type" evidence="3">
    <location>
        <begin position="238"/>
        <end position="254"/>
    </location>
</feature>
<feature type="domain" description="CCHC-type" evidence="3">
    <location>
        <begin position="382"/>
        <end position="398"/>
    </location>
</feature>
<name>A0ABR3DUP6_NEUIN</name>
<keyword evidence="1" id="KW-0479">Metal-binding</keyword>
<feature type="domain" description="CCHC-type" evidence="3">
    <location>
        <begin position="52"/>
        <end position="67"/>
    </location>
</feature>
<keyword evidence="5" id="KW-1185">Reference proteome</keyword>
<sequence>MATWETNDAAWGAGEGPAFADSNGFDDHDSGNPGDGFAAADGAGHQEPNGACHRCNEEGHYARECPNAPAMTCRECDSPDHVVKDCPERSCKNCGEKGHTIAKCEAARAIDRSHLPDKTVEEAWSMIVEAAKEKEVTEVKEAIQIYLKASPETTYVQLEEALRAQDVNLWLIAIERPVMTTMTNMDLQGGLNKKYTVTYRFQWNPPRPRDRELWPADVAENLERLQDAGEVVSRGIPKCGNCGELGHIRKSCPEEGAEKEELVIKCFNCEEVGHRIRDCPIPRVDKFACKNCGQSGHRASDCTEPRSAEGVECRKCNEMGHFSKDCPQGGGPRGCRNCGQEGHMAKECTEPKNMDNVQCRNCDEFGHFSKECPKPRDITRVKCSNCQQMGHYKSKCPNPLVDEDAAPSFDNAGFDNAGFDNAGFDNGGFDHQAGGGGWESSAVAAGGDW</sequence>
<dbReference type="Proteomes" id="UP001451303">
    <property type="component" value="Unassembled WGS sequence"/>
</dbReference>
<feature type="domain" description="CCHC-type" evidence="3">
    <location>
        <begin position="289"/>
        <end position="304"/>
    </location>
</feature>
<dbReference type="InterPro" id="IPR036875">
    <property type="entry name" value="Znf_CCHC_sf"/>
</dbReference>
<dbReference type="PANTHER" id="PTHR23002">
    <property type="entry name" value="ZINC FINGER CCHC DOMAIN CONTAINING PROTEIN"/>
    <property type="match status" value="1"/>
</dbReference>
<feature type="domain" description="CCHC-type" evidence="3">
    <location>
        <begin position="265"/>
        <end position="280"/>
    </location>
</feature>
<evidence type="ECO:0000259" key="3">
    <source>
        <dbReference type="PROSITE" id="PS50158"/>
    </source>
</evidence>
<evidence type="ECO:0000256" key="2">
    <source>
        <dbReference type="SAM" id="MobiDB-lite"/>
    </source>
</evidence>
<protein>
    <recommendedName>
        <fullName evidence="3">CCHC-type domain-containing protein</fullName>
    </recommendedName>
</protein>
<keyword evidence="1" id="KW-0863">Zinc-finger</keyword>
<organism evidence="4 5">
    <name type="scientific">Neurospora intermedia</name>
    <dbReference type="NCBI Taxonomy" id="5142"/>
    <lineage>
        <taxon>Eukaryota</taxon>
        <taxon>Fungi</taxon>
        <taxon>Dikarya</taxon>
        <taxon>Ascomycota</taxon>
        <taxon>Pezizomycotina</taxon>
        <taxon>Sordariomycetes</taxon>
        <taxon>Sordariomycetidae</taxon>
        <taxon>Sordariales</taxon>
        <taxon>Sordariaceae</taxon>
        <taxon>Neurospora</taxon>
    </lineage>
</organism>
<feature type="region of interest" description="Disordered" evidence="2">
    <location>
        <begin position="1"/>
        <end position="42"/>
    </location>
</feature>
<feature type="domain" description="CCHC-type" evidence="3">
    <location>
        <begin position="359"/>
        <end position="374"/>
    </location>
</feature>
<dbReference type="SMART" id="SM00343">
    <property type="entry name" value="ZnF_C2HC"/>
    <property type="match status" value="10"/>
</dbReference>
<keyword evidence="1" id="KW-0862">Zinc</keyword>
<dbReference type="Pfam" id="PF00098">
    <property type="entry name" value="zf-CCHC"/>
    <property type="match status" value="9"/>
</dbReference>
<reference evidence="4 5" key="1">
    <citation type="submission" date="2023-09" db="EMBL/GenBank/DDBJ databases">
        <title>Multi-omics analysis of a traditional fermented food reveals byproduct-associated fungal strains for waste-to-food upcycling.</title>
        <authorList>
            <consortium name="Lawrence Berkeley National Laboratory"/>
            <person name="Rekdal V.M."/>
            <person name="Villalobos-Escobedo J.M."/>
            <person name="Rodriguez-Valeron N."/>
            <person name="Garcia M.O."/>
            <person name="Vasquez D.P."/>
            <person name="Damayanti I."/>
            <person name="Sorensen P.M."/>
            <person name="Baidoo E.E."/>
            <person name="De Carvalho A.C."/>
            <person name="Riley R."/>
            <person name="Lipzen A."/>
            <person name="He G."/>
            <person name="Yan M."/>
            <person name="Haridas S."/>
            <person name="Daum C."/>
            <person name="Yoshinaga Y."/>
            <person name="Ng V."/>
            <person name="Grigoriev I.V."/>
            <person name="Munk R."/>
            <person name="Nuraida L."/>
            <person name="Wijaya C.H."/>
            <person name="Morales P.-C."/>
            <person name="Keasling J.D."/>
        </authorList>
    </citation>
    <scope>NUCLEOTIDE SEQUENCE [LARGE SCALE GENOMIC DNA]</scope>
    <source>
        <strain evidence="4 5">FGSC 2613</strain>
    </source>
</reference>
<feature type="domain" description="CCHC-type" evidence="3">
    <location>
        <begin position="335"/>
        <end position="350"/>
    </location>
</feature>
<dbReference type="InterPro" id="IPR001878">
    <property type="entry name" value="Znf_CCHC"/>
</dbReference>
<evidence type="ECO:0000313" key="4">
    <source>
        <dbReference type="EMBL" id="KAL0476053.1"/>
    </source>
</evidence>
<dbReference type="PROSITE" id="PS50158">
    <property type="entry name" value="ZF_CCHC"/>
    <property type="match status" value="9"/>
</dbReference>
<gene>
    <name evidence="4" type="ORF">QR685DRAFT_579130</name>
</gene>
<dbReference type="InterPro" id="IPR051714">
    <property type="entry name" value="Znf_CCHC_NABP"/>
</dbReference>
<evidence type="ECO:0000256" key="1">
    <source>
        <dbReference type="PROSITE-ProRule" id="PRU00047"/>
    </source>
</evidence>
<proteinExistence type="predicted"/>
<comment type="caution">
    <text evidence="4">The sequence shown here is derived from an EMBL/GenBank/DDBJ whole genome shotgun (WGS) entry which is preliminary data.</text>
</comment>
<dbReference type="SUPFAM" id="SSF57756">
    <property type="entry name" value="Retrovirus zinc finger-like domains"/>
    <property type="match status" value="4"/>
</dbReference>
<accession>A0ABR3DUP6</accession>
<dbReference type="Gene3D" id="4.10.60.10">
    <property type="entry name" value="Zinc finger, CCHC-type"/>
    <property type="match status" value="6"/>
</dbReference>